<dbReference type="GO" id="GO:0016780">
    <property type="term" value="F:phosphotransferase activity, for other substituted phosphate groups"/>
    <property type="evidence" value="ECO:0007669"/>
    <property type="project" value="TreeGrafter"/>
</dbReference>
<feature type="non-terminal residue" evidence="8">
    <location>
        <position position="1"/>
    </location>
</feature>
<keyword evidence="2" id="KW-0808">Transferase</keyword>
<evidence type="ECO:0000256" key="4">
    <source>
        <dbReference type="ARBA" id="ARBA00022989"/>
    </source>
</evidence>
<evidence type="ECO:0000256" key="1">
    <source>
        <dbReference type="ARBA" id="ARBA00004141"/>
    </source>
</evidence>
<reference evidence="8" key="1">
    <citation type="journal article" date="2014" name="Front. Microbiol.">
        <title>High frequency of phylogenetically diverse reductive dehalogenase-homologous genes in deep subseafloor sedimentary metagenomes.</title>
        <authorList>
            <person name="Kawai M."/>
            <person name="Futagami T."/>
            <person name="Toyoda A."/>
            <person name="Takaki Y."/>
            <person name="Nishi S."/>
            <person name="Hori S."/>
            <person name="Arai W."/>
            <person name="Tsubouchi T."/>
            <person name="Morono Y."/>
            <person name="Uchiyama I."/>
            <person name="Ito T."/>
            <person name="Fujiyama A."/>
            <person name="Inagaki F."/>
            <person name="Takami H."/>
        </authorList>
    </citation>
    <scope>NUCLEOTIDE SEQUENCE</scope>
    <source>
        <strain evidence="8">Expedition CK06-06</strain>
    </source>
</reference>
<keyword evidence="4 6" id="KW-1133">Transmembrane helix</keyword>
<dbReference type="PANTHER" id="PTHR30576:SF0">
    <property type="entry name" value="UNDECAPRENYL-PHOSPHATE N-ACETYLGALACTOSAMINYL 1-PHOSPHATE TRANSFERASE-RELATED"/>
    <property type="match status" value="1"/>
</dbReference>
<dbReference type="InterPro" id="IPR003362">
    <property type="entry name" value="Bact_transf"/>
</dbReference>
<evidence type="ECO:0000256" key="5">
    <source>
        <dbReference type="ARBA" id="ARBA00023136"/>
    </source>
</evidence>
<feature type="transmembrane region" description="Helical" evidence="6">
    <location>
        <begin position="12"/>
        <end position="31"/>
    </location>
</feature>
<evidence type="ECO:0000256" key="6">
    <source>
        <dbReference type="SAM" id="Phobius"/>
    </source>
</evidence>
<comment type="subcellular location">
    <subcellularLocation>
        <location evidence="1">Membrane</location>
        <topology evidence="1">Multi-pass membrane protein</topology>
    </subcellularLocation>
</comment>
<dbReference type="Pfam" id="PF02397">
    <property type="entry name" value="Bac_transf"/>
    <property type="match status" value="1"/>
</dbReference>
<comment type="caution">
    <text evidence="8">The sequence shown here is derived from an EMBL/GenBank/DDBJ whole genome shotgun (WGS) entry which is preliminary data.</text>
</comment>
<dbReference type="NCBIfam" id="TIGR03025">
    <property type="entry name" value="EPS_sugtrans"/>
    <property type="match status" value="1"/>
</dbReference>
<dbReference type="InterPro" id="IPR017475">
    <property type="entry name" value="EPS_sugar_tfrase"/>
</dbReference>
<evidence type="ECO:0000256" key="3">
    <source>
        <dbReference type="ARBA" id="ARBA00022692"/>
    </source>
</evidence>
<dbReference type="AlphaFoldDB" id="X0WE66"/>
<gene>
    <name evidence="8" type="ORF">S01H1_53272</name>
</gene>
<keyword evidence="3 6" id="KW-0812">Transmembrane</keyword>
<dbReference type="PANTHER" id="PTHR30576">
    <property type="entry name" value="COLANIC BIOSYNTHESIS UDP-GLUCOSE LIPID CARRIER TRANSFERASE"/>
    <property type="match status" value="1"/>
</dbReference>
<sequence>ILKEIFDRLAGFVLLLAFAIPMAIIAVLIKLTSKGPVLYKQTRVGMDQKEFTMLKFCTMAVDAEKDGPQWAKPDDPRRTPIGAWLRSKNLDELPQFINVIKGQMGLVGPRPERPHFVKQFSEEYKKYMLRHKLKAGMTGWAQVNGFRGNTSLKKRLQYDLYYIRNWSFGLDLKILLLTTWHTIKSKNAY</sequence>
<evidence type="ECO:0000256" key="2">
    <source>
        <dbReference type="ARBA" id="ARBA00022679"/>
    </source>
</evidence>
<organism evidence="8">
    <name type="scientific">marine sediment metagenome</name>
    <dbReference type="NCBI Taxonomy" id="412755"/>
    <lineage>
        <taxon>unclassified sequences</taxon>
        <taxon>metagenomes</taxon>
        <taxon>ecological metagenomes</taxon>
    </lineage>
</organism>
<dbReference type="EMBL" id="BARS01034491">
    <property type="protein sequence ID" value="GAG22853.1"/>
    <property type="molecule type" value="Genomic_DNA"/>
</dbReference>
<evidence type="ECO:0000313" key="8">
    <source>
        <dbReference type="EMBL" id="GAG22853.1"/>
    </source>
</evidence>
<keyword evidence="5 6" id="KW-0472">Membrane</keyword>
<protein>
    <recommendedName>
        <fullName evidence="7">Bacterial sugar transferase domain-containing protein</fullName>
    </recommendedName>
</protein>
<name>X0WE66_9ZZZZ</name>
<accession>X0WE66</accession>
<proteinExistence type="predicted"/>
<feature type="domain" description="Bacterial sugar transferase" evidence="7">
    <location>
        <begin position="3"/>
        <end position="183"/>
    </location>
</feature>
<dbReference type="GO" id="GO:0016020">
    <property type="term" value="C:membrane"/>
    <property type="evidence" value="ECO:0007669"/>
    <property type="project" value="UniProtKB-SubCell"/>
</dbReference>
<evidence type="ECO:0000259" key="7">
    <source>
        <dbReference type="Pfam" id="PF02397"/>
    </source>
</evidence>